<feature type="transmembrane region" description="Helical" evidence="1">
    <location>
        <begin position="71"/>
        <end position="96"/>
    </location>
</feature>
<dbReference type="AlphaFoldDB" id="A0A380PC13"/>
<feature type="transmembrane region" description="Helical" evidence="1">
    <location>
        <begin position="108"/>
        <end position="129"/>
    </location>
</feature>
<name>A0A380PC13_STRGR</name>
<evidence type="ECO:0008006" key="4">
    <source>
        <dbReference type="Google" id="ProtNLM"/>
    </source>
</evidence>
<proteinExistence type="predicted"/>
<dbReference type="Proteomes" id="UP000254150">
    <property type="component" value="Unassembled WGS sequence"/>
</dbReference>
<sequence>MRDDGVAGGVVPDGRAAGGERRWAWPLTVAANLCLGVVGLVPFFLLMLFLINFPLAALGLTSREPTENDGMFPWAVVLTPLLLGFCALWFLANLGLRNLTPAEHARRHWWLAALLTSAPALSLPVGALVSGSF</sequence>
<evidence type="ECO:0000313" key="2">
    <source>
        <dbReference type="EMBL" id="SUP62052.1"/>
    </source>
</evidence>
<evidence type="ECO:0000256" key="1">
    <source>
        <dbReference type="SAM" id="Phobius"/>
    </source>
</evidence>
<keyword evidence="1" id="KW-0472">Membrane</keyword>
<gene>
    <name evidence="2" type="ORF">NCTC7807_05211</name>
</gene>
<organism evidence="2 3">
    <name type="scientific">Streptomyces griseus</name>
    <dbReference type="NCBI Taxonomy" id="1911"/>
    <lineage>
        <taxon>Bacteria</taxon>
        <taxon>Bacillati</taxon>
        <taxon>Actinomycetota</taxon>
        <taxon>Actinomycetes</taxon>
        <taxon>Kitasatosporales</taxon>
        <taxon>Streptomycetaceae</taxon>
        <taxon>Streptomyces</taxon>
    </lineage>
</organism>
<protein>
    <recommendedName>
        <fullName evidence="4">Integral membrane protein</fullName>
    </recommendedName>
</protein>
<keyword evidence="1" id="KW-0812">Transmembrane</keyword>
<dbReference type="EMBL" id="UHID01000009">
    <property type="protein sequence ID" value="SUP62052.1"/>
    <property type="molecule type" value="Genomic_DNA"/>
</dbReference>
<accession>A0A380PC13</accession>
<reference evidence="2 3" key="1">
    <citation type="submission" date="2018-06" db="EMBL/GenBank/DDBJ databases">
        <authorList>
            <consortium name="Pathogen Informatics"/>
            <person name="Doyle S."/>
        </authorList>
    </citation>
    <scope>NUCLEOTIDE SEQUENCE [LARGE SCALE GENOMIC DNA]</scope>
    <source>
        <strain evidence="2 3">NCTC7807</strain>
    </source>
</reference>
<keyword evidence="1" id="KW-1133">Transmembrane helix</keyword>
<feature type="transmembrane region" description="Helical" evidence="1">
    <location>
        <begin position="29"/>
        <end position="51"/>
    </location>
</feature>
<evidence type="ECO:0000313" key="3">
    <source>
        <dbReference type="Proteomes" id="UP000254150"/>
    </source>
</evidence>